<dbReference type="Gene3D" id="3.40.50.300">
    <property type="entry name" value="P-loop containing nucleotide triphosphate hydrolases"/>
    <property type="match status" value="1"/>
</dbReference>
<feature type="domain" description="SecA DEAD-like N-terminal" evidence="1">
    <location>
        <begin position="10"/>
        <end position="133"/>
    </location>
</feature>
<proteinExistence type="predicted"/>
<dbReference type="GO" id="GO:0005524">
    <property type="term" value="F:ATP binding"/>
    <property type="evidence" value="ECO:0007669"/>
    <property type="project" value="InterPro"/>
</dbReference>
<evidence type="ECO:0000259" key="1">
    <source>
        <dbReference type="Pfam" id="PF07517"/>
    </source>
</evidence>
<name>A0A3B0UD11_9ZZZZ</name>
<dbReference type="InterPro" id="IPR011115">
    <property type="entry name" value="SecA_DEAD"/>
</dbReference>
<sequence length="172" mass="19567">MAGFFSKSVAKIFGTKSDKDIKAVMPYVVKTNEVYATLASLSNDELRAKTEEVKTIINNHLQSIDEKIAALQKEATEDKSLDVHQKEALFNQVDKLEEDRNEELEKVLLDVLPTAFAIVKETAKRFTENETLEVTASMHDKQYAAQHEHVEIVSDKAIWKNRWKAAGVEMTW</sequence>
<dbReference type="GO" id="GO:0016020">
    <property type="term" value="C:membrane"/>
    <property type="evidence" value="ECO:0007669"/>
    <property type="project" value="InterPro"/>
</dbReference>
<dbReference type="EMBL" id="UOES01000471">
    <property type="protein sequence ID" value="VAW28861.1"/>
    <property type="molecule type" value="Genomic_DNA"/>
</dbReference>
<dbReference type="GO" id="GO:0017038">
    <property type="term" value="P:protein import"/>
    <property type="evidence" value="ECO:0007669"/>
    <property type="project" value="InterPro"/>
</dbReference>
<accession>A0A3B0UD11</accession>
<reference evidence="2" key="1">
    <citation type="submission" date="2018-06" db="EMBL/GenBank/DDBJ databases">
        <authorList>
            <person name="Zhirakovskaya E."/>
        </authorList>
    </citation>
    <scope>NUCLEOTIDE SEQUENCE</scope>
</reference>
<organism evidence="2">
    <name type="scientific">hydrothermal vent metagenome</name>
    <dbReference type="NCBI Taxonomy" id="652676"/>
    <lineage>
        <taxon>unclassified sequences</taxon>
        <taxon>metagenomes</taxon>
        <taxon>ecological metagenomes</taxon>
    </lineage>
</organism>
<evidence type="ECO:0000313" key="2">
    <source>
        <dbReference type="EMBL" id="VAW28861.1"/>
    </source>
</evidence>
<dbReference type="Pfam" id="PF07517">
    <property type="entry name" value="SecA_DEAD"/>
    <property type="match status" value="1"/>
</dbReference>
<feature type="non-terminal residue" evidence="2">
    <location>
        <position position="172"/>
    </location>
</feature>
<protein>
    <submittedName>
        <fullName evidence="2">Protein translocase subunit SecA</fullName>
    </submittedName>
</protein>
<dbReference type="AlphaFoldDB" id="A0A3B0UD11"/>
<dbReference type="InterPro" id="IPR027417">
    <property type="entry name" value="P-loop_NTPase"/>
</dbReference>
<gene>
    <name evidence="2" type="ORF">MNBD_BACTEROID06-1074</name>
</gene>